<dbReference type="Pfam" id="PF00171">
    <property type="entry name" value="Aldedh"/>
    <property type="match status" value="1"/>
</dbReference>
<sequence>MLQSVVVRLQPSASSALSASVCRRMASSTALPIITSYINGARVPVDAARAALCFDKRNPATGQVFAQVQSADERELNHAVAVAQAAQREWAALNGAERSRILRKAAQLIRDRTQALAEVEVRDVGKPIAEALSYDINSGADVFEYYASVAATMHGKFFSNFSTSVASRPARSFAYTIREPLGVCAGIGAWNYPFQIASWKTAPALACGNSMVFKPSELTPSSAVELAAILTEAGVPAGVFNVVQGAGNIGRGITAHPDIAKVTFTGESGTGKHVMRSSSDSLKKVTLELGGKSPLIVFDDCKLDDAVSGALMANFYTQGEVCTNGTRVFVQRSIHDKFIARLRERMSATAQPGIVIGNPMDEKTNVGALISEPHMQKVLGYIAKGKAEGAKLIAGGNRFQPTDAAFKDGYFVEPTVFDECSDSMAIVREEIFGPVMSILPFDTDEEVIRRANATSFGLAAGVFTSSLQRAHTSVASLQAGIVWVNNYNLAPVEVPFGGFKESGIGKENGTESIENFTQLKMVYMEMDGIASVF</sequence>
<dbReference type="Gene3D" id="3.40.309.10">
    <property type="entry name" value="Aldehyde Dehydrogenase, Chain A, domain 2"/>
    <property type="match status" value="1"/>
</dbReference>
<evidence type="ECO:0000256" key="1">
    <source>
        <dbReference type="ARBA" id="ARBA00009986"/>
    </source>
</evidence>
<feature type="domain" description="Aldehyde dehydrogenase" evidence="5">
    <location>
        <begin position="54"/>
        <end position="522"/>
    </location>
</feature>
<dbReference type="SUPFAM" id="SSF53720">
    <property type="entry name" value="ALDH-like"/>
    <property type="match status" value="1"/>
</dbReference>
<dbReference type="NCBIfam" id="NF009725">
    <property type="entry name" value="PRK13252.1"/>
    <property type="match status" value="1"/>
</dbReference>
<dbReference type="InterPro" id="IPR029510">
    <property type="entry name" value="Ald_DH_CS_GLU"/>
</dbReference>
<dbReference type="eggNOG" id="KOG2450">
    <property type="taxonomic scope" value="Eukaryota"/>
</dbReference>
<dbReference type="GO" id="GO:0016620">
    <property type="term" value="F:oxidoreductase activity, acting on the aldehyde or oxo group of donors, NAD or NADP as acceptor"/>
    <property type="evidence" value="ECO:0007669"/>
    <property type="project" value="InterPro"/>
</dbReference>
<dbReference type="RefSeq" id="XP_004365371.1">
    <property type="nucleotide sequence ID" value="XM_004365314.2"/>
</dbReference>
<dbReference type="FunFam" id="3.40.309.10:FF:000012">
    <property type="entry name" value="Betaine aldehyde dehydrogenase"/>
    <property type="match status" value="1"/>
</dbReference>
<feature type="active site" evidence="3">
    <location>
        <position position="288"/>
    </location>
</feature>
<dbReference type="OMA" id="CREGIRM"/>
<dbReference type="InParanoid" id="A0A0D2VGD4"/>
<protein>
    <submittedName>
        <fullName evidence="6">Betaine aldehyde dehydrogenase</fullName>
    </submittedName>
</protein>
<dbReference type="AlphaFoldDB" id="A0A0D2VGD4"/>
<gene>
    <name evidence="6" type="ORF">CAOG_000500</name>
</gene>
<dbReference type="PROSITE" id="PS00070">
    <property type="entry name" value="ALDEHYDE_DEHYDR_CYS"/>
    <property type="match status" value="1"/>
</dbReference>
<dbReference type="InterPro" id="IPR016162">
    <property type="entry name" value="Ald_DH_N"/>
</dbReference>
<organism evidence="6 7">
    <name type="scientific">Capsaspora owczarzaki (strain ATCC 30864)</name>
    <dbReference type="NCBI Taxonomy" id="595528"/>
    <lineage>
        <taxon>Eukaryota</taxon>
        <taxon>Filasterea</taxon>
        <taxon>Capsaspora</taxon>
    </lineage>
</organism>
<comment type="similarity">
    <text evidence="1 4">Belongs to the aldehyde dehydrogenase family.</text>
</comment>
<dbReference type="InterPro" id="IPR016160">
    <property type="entry name" value="Ald_DH_CS_CYS"/>
</dbReference>
<dbReference type="STRING" id="595528.A0A0D2VGD4"/>
<name>A0A0D2VGD4_CAPO3</name>
<evidence type="ECO:0000313" key="7">
    <source>
        <dbReference type="Proteomes" id="UP000008743"/>
    </source>
</evidence>
<dbReference type="PANTHER" id="PTHR11699">
    <property type="entry name" value="ALDEHYDE DEHYDROGENASE-RELATED"/>
    <property type="match status" value="1"/>
</dbReference>
<dbReference type="InterPro" id="IPR016161">
    <property type="entry name" value="Ald_DH/histidinol_DH"/>
</dbReference>
<dbReference type="PROSITE" id="PS00687">
    <property type="entry name" value="ALDEHYDE_DEHYDR_GLU"/>
    <property type="match status" value="1"/>
</dbReference>
<accession>A0A0D2VGD4</accession>
<dbReference type="InterPro" id="IPR015590">
    <property type="entry name" value="Aldehyde_DH_dom"/>
</dbReference>
<evidence type="ECO:0000256" key="3">
    <source>
        <dbReference type="PROSITE-ProRule" id="PRU10007"/>
    </source>
</evidence>
<dbReference type="FunCoup" id="A0A0D2VGD4">
    <property type="interactions" value="216"/>
</dbReference>
<evidence type="ECO:0000256" key="4">
    <source>
        <dbReference type="RuleBase" id="RU003345"/>
    </source>
</evidence>
<evidence type="ECO:0000313" key="6">
    <source>
        <dbReference type="EMBL" id="KJE88932.1"/>
    </source>
</evidence>
<dbReference type="FunFam" id="3.40.605.10:FF:000026">
    <property type="entry name" value="Aldehyde dehydrogenase, putative"/>
    <property type="match status" value="1"/>
</dbReference>
<dbReference type="EMBL" id="KE346360">
    <property type="protein sequence ID" value="KJE88932.1"/>
    <property type="molecule type" value="Genomic_DNA"/>
</dbReference>
<dbReference type="OrthoDB" id="310895at2759"/>
<evidence type="ECO:0000259" key="5">
    <source>
        <dbReference type="Pfam" id="PF00171"/>
    </source>
</evidence>
<evidence type="ECO:0000256" key="2">
    <source>
        <dbReference type="ARBA" id="ARBA00023002"/>
    </source>
</evidence>
<proteinExistence type="inferred from homology"/>
<keyword evidence="7" id="KW-1185">Reference proteome</keyword>
<dbReference type="Proteomes" id="UP000008743">
    <property type="component" value="Unassembled WGS sequence"/>
</dbReference>
<reference evidence="7" key="1">
    <citation type="submission" date="2011-02" db="EMBL/GenBank/DDBJ databases">
        <title>The Genome Sequence of Capsaspora owczarzaki ATCC 30864.</title>
        <authorList>
            <person name="Russ C."/>
            <person name="Cuomo C."/>
            <person name="Burger G."/>
            <person name="Gray M.W."/>
            <person name="Holland P.W.H."/>
            <person name="King N."/>
            <person name="Lang F.B.F."/>
            <person name="Roger A.J."/>
            <person name="Ruiz-Trillo I."/>
            <person name="Young S.K."/>
            <person name="Zeng Q."/>
            <person name="Gargeya S."/>
            <person name="Alvarado L."/>
            <person name="Berlin A."/>
            <person name="Chapman S.B."/>
            <person name="Chen Z."/>
            <person name="Freedman E."/>
            <person name="Gellesch M."/>
            <person name="Goldberg J."/>
            <person name="Griggs A."/>
            <person name="Gujja S."/>
            <person name="Heilman E."/>
            <person name="Heiman D."/>
            <person name="Howarth C."/>
            <person name="Mehta T."/>
            <person name="Neiman D."/>
            <person name="Pearson M."/>
            <person name="Roberts A."/>
            <person name="Saif S."/>
            <person name="Shea T."/>
            <person name="Shenoy N."/>
            <person name="Sisk P."/>
            <person name="Stolte C."/>
            <person name="Sykes S."/>
            <person name="White J."/>
            <person name="Yandava C."/>
            <person name="Haas B."/>
            <person name="Nusbaum C."/>
            <person name="Birren B."/>
        </authorList>
    </citation>
    <scope>NUCLEOTIDE SEQUENCE</scope>
    <source>
        <strain evidence="7">ATCC 30864</strain>
    </source>
</reference>
<dbReference type="InterPro" id="IPR016163">
    <property type="entry name" value="Ald_DH_C"/>
</dbReference>
<keyword evidence="2 4" id="KW-0560">Oxidoreductase</keyword>
<dbReference type="FunFam" id="3.40.605.10:FF:000007">
    <property type="entry name" value="NAD/NADP-dependent betaine aldehyde dehydrogenase"/>
    <property type="match status" value="1"/>
</dbReference>
<dbReference type="PhylomeDB" id="A0A0D2VGD4"/>
<dbReference type="Gene3D" id="3.40.605.10">
    <property type="entry name" value="Aldehyde Dehydrogenase, Chain A, domain 1"/>
    <property type="match status" value="1"/>
</dbReference>